<dbReference type="OrthoDB" id="178232at2"/>
<evidence type="ECO:0000313" key="3">
    <source>
        <dbReference type="EMBL" id="RBP47418.1"/>
    </source>
</evidence>
<accession>A0A366HVV1</accession>
<evidence type="ECO:0000313" key="4">
    <source>
        <dbReference type="Proteomes" id="UP000253426"/>
    </source>
</evidence>
<evidence type="ECO:0000256" key="2">
    <source>
        <dbReference type="SAM" id="SignalP"/>
    </source>
</evidence>
<name>A0A366HVV1_9BACT</name>
<keyword evidence="4" id="KW-1185">Reference proteome</keyword>
<sequence length="1579" mass="169576">MGRHFTFTGGTLARATLACSVLLAAPLCAEDTANQTPPAPAPTRHEVWVPTKHLKEVLKKHPNAVVLDRMQYEALIRDAGRVGPLKDQEAPISAVIEEVKVTARVPAGMTMATITYEFRIRNLREGWSAITVPFALGGIAGGTALPSSPASSTLRDVMLTDMSAEKPIMVTADENAWKTTVLSQGSGRHVLRLVFAAPVSAKDGTLGIYGPGLTEVIWKEGTKGKQPAGPVPSVPVRLELPEGWRPSSTNPATQLDDGAWLVSSGTQFWSAPARNAAQPFPMVKVEWEAVAGVAKGDDSVIQSQGSTLYSVSGDRVAVIAMLGWSGTQPRATETLRVALPKNAQVLRASTLGPAMDATAWKPVDGGVEFQSPVVAKSSGKVLVEFEAPWGVASGAVQPLELPVARVEGAVTTRWDLAILAEPDIGVRLAKLLPTARPVTELDKQTLRSLAQGATKGVGVGAQLQAESQRDLFAHPRFLGAFSFDTPPDQAVVEVQAVPDRFSVDADALVEVTSHEVGVLRTLVFHGEAGSTSRAVITLPDTEVFLEVPVTSGEQVLWKQVGRDIEVTWPKGLAKGGQTSMTVRTRRDIPPQAADGTAAEKMVIASIPVSGASRVSGYAALKFDESWKVNVTDVTGLETRDARATPVRGRMAWFGLKEWKLGFDLSRRAPVHDATVTAYALPRAKQVEIEGQIALSVSGAPLRKFQVKLPVAIAPLLRVTSPLVGEQSLDTAAGVWTLSLGRELIGTANVRFRMSLPADSAAEGSREGTLTAALPDITLPGARRTAGRWVVEANTDTELAFTTRGVQPLDSRRPPVVEGYAPQHRIIAAYSHGGGEHEIRLTATRHDAASLAGMVLIHLRMTSVLGQDGSARHEAIFTLRHNGRQFATIRLPDGVDLLSTMVDGKVVKPVKAGANEVRLPLSSRIGDSAPIEVKVIYDTPSGAWGGSGKVALTPPTLGDEVPVMETQWKVYSPDGFTLAHDGSGLEEDEKVDSARPRGLWKSLFGGFSFANEREWKSQMDFLPGGVPAAATVQQQEDIRSIVERLNRIVLREVKFQGAGLEDALEYLRIKAGQAGASGGVNMIVKPGTSPTSATISLDLKDVPFLEALRYVTELSGTKYQINPSPGPGMPGAIVIVPMADATTDLHVQQFKLPLAQMLALKERTPSGGAVPGTADPFATGREVTASDMDILKAQGIAFPQGSMVRYDRDSQTLVISNTKPNLDLVDRLVSSLKPEDDFADPMVNLNEPAVGFGKVHGGMDYNLEKMSKLIFPKVQFNNTSIEEAIEFLRIKSRDVDHMERDPSKKGVNLIIKPGAAPSTATISLDLTDVPMSEALRYVTELGGMKYKVEPFAVVVVPITDVATEMYTRTFRAPPSLWSSAEGSGLSSRATAKEQLASMGIPFPEGSSAVFLPATSQLIVRNTQPSLDLIESYTDGLMVVAATERRNASLARAKSGQVPLELELPMAGQVLSLAGQQRPKELTLRYLSWERQMARTSLLVLLGIAVFWTLGRDRVWLTTFVAVLLLTCVPVLLLPSWSLTCHALLTGWLLALGVWLLWKVACWWKRRTEVTANANGGEVVA</sequence>
<dbReference type="Proteomes" id="UP000253426">
    <property type="component" value="Unassembled WGS sequence"/>
</dbReference>
<feature type="transmembrane region" description="Helical" evidence="1">
    <location>
        <begin position="1513"/>
        <end position="1531"/>
    </location>
</feature>
<dbReference type="EMBL" id="QNRR01000001">
    <property type="protein sequence ID" value="RBP47418.1"/>
    <property type="molecule type" value="Genomic_DNA"/>
</dbReference>
<keyword evidence="1" id="KW-0472">Membrane</keyword>
<proteinExistence type="predicted"/>
<evidence type="ECO:0000256" key="1">
    <source>
        <dbReference type="SAM" id="Phobius"/>
    </source>
</evidence>
<organism evidence="3 4">
    <name type="scientific">Roseimicrobium gellanilyticum</name>
    <dbReference type="NCBI Taxonomy" id="748857"/>
    <lineage>
        <taxon>Bacteria</taxon>
        <taxon>Pseudomonadati</taxon>
        <taxon>Verrucomicrobiota</taxon>
        <taxon>Verrucomicrobiia</taxon>
        <taxon>Verrucomicrobiales</taxon>
        <taxon>Verrucomicrobiaceae</taxon>
        <taxon>Roseimicrobium</taxon>
    </lineage>
</organism>
<keyword evidence="1" id="KW-1133">Transmembrane helix</keyword>
<dbReference type="RefSeq" id="WP_113956356.1">
    <property type="nucleotide sequence ID" value="NZ_QNRR01000001.1"/>
</dbReference>
<keyword evidence="2" id="KW-0732">Signal</keyword>
<reference evidence="3 4" key="1">
    <citation type="submission" date="2018-06" db="EMBL/GenBank/DDBJ databases">
        <title>Genomic Encyclopedia of Type Strains, Phase IV (KMG-IV): sequencing the most valuable type-strain genomes for metagenomic binning, comparative biology and taxonomic classification.</title>
        <authorList>
            <person name="Goeker M."/>
        </authorList>
    </citation>
    <scope>NUCLEOTIDE SEQUENCE [LARGE SCALE GENOMIC DNA]</scope>
    <source>
        <strain evidence="3 4">DSM 25532</strain>
    </source>
</reference>
<keyword evidence="1" id="KW-0812">Transmembrane</keyword>
<comment type="caution">
    <text evidence="3">The sequence shown here is derived from an EMBL/GenBank/DDBJ whole genome shotgun (WGS) entry which is preliminary data.</text>
</comment>
<protein>
    <recommendedName>
        <fullName evidence="5">Multidrug efflux pump subunit AcrB</fullName>
    </recommendedName>
</protein>
<feature type="transmembrane region" description="Helical" evidence="1">
    <location>
        <begin position="1491"/>
        <end position="1508"/>
    </location>
</feature>
<feature type="transmembrane region" description="Helical" evidence="1">
    <location>
        <begin position="1537"/>
        <end position="1556"/>
    </location>
</feature>
<feature type="chain" id="PRO_5017016376" description="Multidrug efflux pump subunit AcrB" evidence="2">
    <location>
        <begin position="30"/>
        <end position="1579"/>
    </location>
</feature>
<feature type="signal peptide" evidence="2">
    <location>
        <begin position="1"/>
        <end position="29"/>
    </location>
</feature>
<gene>
    <name evidence="3" type="ORF">DES53_101215</name>
</gene>
<evidence type="ECO:0008006" key="5">
    <source>
        <dbReference type="Google" id="ProtNLM"/>
    </source>
</evidence>